<evidence type="ECO:0000313" key="9">
    <source>
        <dbReference type="Proteomes" id="UP000187526"/>
    </source>
</evidence>
<comment type="subcellular location">
    <subcellularLocation>
        <location evidence="1">Cell membrane</location>
        <topology evidence="1">Multi-pass membrane protein</topology>
    </subcellularLocation>
</comment>
<feature type="transmembrane region" description="Helical" evidence="6">
    <location>
        <begin position="248"/>
        <end position="267"/>
    </location>
</feature>
<organism evidence="8 9">
    <name type="scientific">Azonexus hydrophilus</name>
    <dbReference type="NCBI Taxonomy" id="418702"/>
    <lineage>
        <taxon>Bacteria</taxon>
        <taxon>Pseudomonadati</taxon>
        <taxon>Pseudomonadota</taxon>
        <taxon>Betaproteobacteria</taxon>
        <taxon>Rhodocyclales</taxon>
        <taxon>Azonexaceae</taxon>
        <taxon>Azonexus</taxon>
    </lineage>
</organism>
<evidence type="ECO:0000256" key="3">
    <source>
        <dbReference type="ARBA" id="ARBA00022692"/>
    </source>
</evidence>
<keyword evidence="5 6" id="KW-0472">Membrane</keyword>
<feature type="transmembrane region" description="Helical" evidence="6">
    <location>
        <begin position="274"/>
        <end position="295"/>
    </location>
</feature>
<evidence type="ECO:0000313" key="8">
    <source>
        <dbReference type="EMBL" id="OMG56097.1"/>
    </source>
</evidence>
<proteinExistence type="predicted"/>
<keyword evidence="9" id="KW-1185">Reference proteome</keyword>
<evidence type="ECO:0000256" key="5">
    <source>
        <dbReference type="ARBA" id="ARBA00023136"/>
    </source>
</evidence>
<keyword evidence="4 6" id="KW-1133">Transmembrane helix</keyword>
<dbReference type="InterPro" id="IPR050545">
    <property type="entry name" value="Mycobact_MmpL"/>
</dbReference>
<comment type="caution">
    <text evidence="8">The sequence shown here is derived from an EMBL/GenBank/DDBJ whole genome shotgun (WGS) entry which is preliminary data.</text>
</comment>
<evidence type="ECO:0000256" key="2">
    <source>
        <dbReference type="ARBA" id="ARBA00022475"/>
    </source>
</evidence>
<evidence type="ECO:0000259" key="7">
    <source>
        <dbReference type="Pfam" id="PF03176"/>
    </source>
</evidence>
<dbReference type="Pfam" id="PF03176">
    <property type="entry name" value="MMPL"/>
    <property type="match status" value="1"/>
</dbReference>
<dbReference type="Gene3D" id="1.20.1640.10">
    <property type="entry name" value="Multidrug efflux transporter AcrB transmembrane domain"/>
    <property type="match status" value="2"/>
</dbReference>
<evidence type="ECO:0000256" key="1">
    <source>
        <dbReference type="ARBA" id="ARBA00004651"/>
    </source>
</evidence>
<keyword evidence="2" id="KW-1003">Cell membrane</keyword>
<feature type="domain" description="Membrane transport protein MMPL" evidence="7">
    <location>
        <begin position="178"/>
        <end position="388"/>
    </location>
</feature>
<feature type="transmembrane region" description="Helical" evidence="6">
    <location>
        <begin position="692"/>
        <end position="713"/>
    </location>
</feature>
<dbReference type="EMBL" id="MTHD01000001">
    <property type="protein sequence ID" value="OMG56097.1"/>
    <property type="molecule type" value="Genomic_DNA"/>
</dbReference>
<dbReference type="OrthoDB" id="9780358at2"/>
<dbReference type="PANTHER" id="PTHR33406">
    <property type="entry name" value="MEMBRANE PROTEIN MJ1562-RELATED"/>
    <property type="match status" value="1"/>
</dbReference>
<feature type="transmembrane region" description="Helical" evidence="6">
    <location>
        <begin position="301"/>
        <end position="321"/>
    </location>
</feature>
<keyword evidence="3 6" id="KW-0812">Transmembrane</keyword>
<feature type="transmembrane region" description="Helical" evidence="6">
    <location>
        <begin position="751"/>
        <end position="773"/>
    </location>
</feature>
<dbReference type="SUPFAM" id="SSF82866">
    <property type="entry name" value="Multidrug efflux transporter AcrB transmembrane domain"/>
    <property type="match status" value="2"/>
</dbReference>
<feature type="transmembrane region" description="Helical" evidence="6">
    <location>
        <begin position="636"/>
        <end position="656"/>
    </location>
</feature>
<reference evidence="8 9" key="1">
    <citation type="submission" date="2016-10" db="EMBL/GenBank/DDBJ databases">
        <title>Alkaliphiles isolated from bioreactors.</title>
        <authorList>
            <person name="Salah Z."/>
            <person name="Rout S.P."/>
            <person name="Humphreys P.N."/>
        </authorList>
    </citation>
    <scope>NUCLEOTIDE SEQUENCE [LARGE SCALE GENOMIC DNA]</scope>
    <source>
        <strain evidence="8 9">ZS02</strain>
    </source>
</reference>
<evidence type="ECO:0000256" key="6">
    <source>
        <dbReference type="SAM" id="Phobius"/>
    </source>
</evidence>
<dbReference type="STRING" id="418702.BJN45_00175"/>
<dbReference type="Proteomes" id="UP000187526">
    <property type="component" value="Unassembled WGS sequence"/>
</dbReference>
<dbReference type="PANTHER" id="PTHR33406:SF13">
    <property type="entry name" value="MEMBRANE PROTEIN YDFJ"/>
    <property type="match status" value="1"/>
</dbReference>
<feature type="transmembrane region" description="Helical" evidence="6">
    <location>
        <begin position="668"/>
        <end position="686"/>
    </location>
</feature>
<name>A0A1R1IBM3_9RHOO</name>
<gene>
    <name evidence="8" type="ORF">BJN45_00175</name>
</gene>
<evidence type="ECO:0000256" key="4">
    <source>
        <dbReference type="ARBA" id="ARBA00022989"/>
    </source>
</evidence>
<dbReference type="InterPro" id="IPR004869">
    <property type="entry name" value="MMPL_dom"/>
</dbReference>
<sequence>MRRNALRALLIWLLAMLAGLAIAWNSRFAADMSFFLPAEPTAEQQVLIEQIKEGAVSRLLMLGIAGGDAQQRAAVSRELRGRLAGSSEFVSVQNGEAGSLDADRDLLLAHRYQLSPAVTAERFTVAGLRAAIGDSIDLLASPAGMLFKPFLTRDPTGEMAELLGGLGSGNQPASRDGVWASRDGERAMLLVQTRAHGADTDGQEAAIQTIRAQFAASLPASAGADLQLLLSGPGHFAVESRALIKDDIFRLTLISSLAIIAVLFFVYRSPRLIALGMLPVVSGALAGVVAVSLAYDTVFGITVGFGAALIGEAVDYSTYYFMQSGRHGLADWRRRFWPTIRLGVATSVCGFGALLFSGFPGLAQLGLYALAGVLTAALVTRYILPDLAGPLVAGIGSTQTAVRCEGAIALLQRLRWPTLLLAVAAATWLGLQRDQLWHPNLSALSTVSEADSRIDGQLRADLGAPDSRYLVVVTGADQEAALQAAERAGQRLDQLVEAGVIGGYDSPARFLPSLATQAERRRALPHPDELRQRLVPALADLPLAADKLAAFVHDIENARQAPALTRADLAGSNLALAVDSLMLQRASGWSVLLPLHPRVEADELLIPAEQIRSALAGSDALFIDMKDEFDTLYSDYLGEAITLSLAGVAAIIVLLAFNLRSPRRLGGVLLPLLLAVIFVVAGLHLLGERLHLLHLVGLLLIVAVGSNYALIFDSASGQATLDPETFSSMGVANLTTAIGFGTLALSSVPVLNAIGTTVGPGAILALLLAAMFVPRETAR</sequence>
<feature type="transmembrane region" description="Helical" evidence="6">
    <location>
        <begin position="725"/>
        <end position="745"/>
    </location>
</feature>
<accession>A0A1R1IBM3</accession>
<dbReference type="AlphaFoldDB" id="A0A1R1IBM3"/>
<feature type="transmembrane region" description="Helical" evidence="6">
    <location>
        <begin position="342"/>
        <end position="359"/>
    </location>
</feature>
<dbReference type="RefSeq" id="WP_076090916.1">
    <property type="nucleotide sequence ID" value="NZ_MTHD01000001.1"/>
</dbReference>
<protein>
    <recommendedName>
        <fullName evidence="7">Membrane transport protein MMPL domain-containing protein</fullName>
    </recommendedName>
</protein>
<dbReference type="GO" id="GO:0005886">
    <property type="term" value="C:plasma membrane"/>
    <property type="evidence" value="ECO:0007669"/>
    <property type="project" value="UniProtKB-SubCell"/>
</dbReference>